<name>A0ABX0DCR2_9MICC</name>
<dbReference type="Gene3D" id="3.60.20.30">
    <property type="entry name" value="(Glycosyl)asparaginase"/>
    <property type="match status" value="1"/>
</dbReference>
<dbReference type="InterPro" id="IPR029055">
    <property type="entry name" value="Ntn_hydrolases_N"/>
</dbReference>
<dbReference type="PANTHER" id="PTHR10188">
    <property type="entry name" value="L-ASPARAGINASE"/>
    <property type="match status" value="1"/>
</dbReference>
<dbReference type="InterPro" id="IPR000246">
    <property type="entry name" value="Peptidase_T2"/>
</dbReference>
<evidence type="ECO:0000313" key="2">
    <source>
        <dbReference type="Proteomes" id="UP000479226"/>
    </source>
</evidence>
<dbReference type="EMBL" id="JAAKZI010000002">
    <property type="protein sequence ID" value="NGN82188.1"/>
    <property type="molecule type" value="Genomic_DNA"/>
</dbReference>
<reference evidence="1 2" key="1">
    <citation type="submission" date="2020-02" db="EMBL/GenBank/DDBJ databases">
        <title>Genome sequence of the type strain DSM 27180 of Arthrobacter silviterrae.</title>
        <authorList>
            <person name="Gao J."/>
            <person name="Sun J."/>
        </authorList>
    </citation>
    <scope>NUCLEOTIDE SEQUENCE [LARGE SCALE GENOMIC DNA]</scope>
    <source>
        <strain evidence="1 2">DSM 27180</strain>
    </source>
</reference>
<dbReference type="SUPFAM" id="SSF56235">
    <property type="entry name" value="N-terminal nucleophile aminohydrolases (Ntn hydrolases)"/>
    <property type="match status" value="1"/>
</dbReference>
<evidence type="ECO:0000313" key="1">
    <source>
        <dbReference type="EMBL" id="NGN82188.1"/>
    </source>
</evidence>
<dbReference type="Pfam" id="PF01112">
    <property type="entry name" value="Asparaginase_2"/>
    <property type="match status" value="1"/>
</dbReference>
<keyword evidence="2" id="KW-1185">Reference proteome</keyword>
<dbReference type="RefSeq" id="WP_165180288.1">
    <property type="nucleotide sequence ID" value="NZ_JAAKZI010000002.1"/>
</dbReference>
<proteinExistence type="predicted"/>
<dbReference type="CDD" id="cd04701">
    <property type="entry name" value="Asparaginase_2"/>
    <property type="match status" value="1"/>
</dbReference>
<accession>A0ABX0DCR2</accession>
<gene>
    <name evidence="1" type="ORF">G6N77_01730</name>
</gene>
<dbReference type="PANTHER" id="PTHR10188:SF6">
    <property type="entry name" value="N(4)-(BETA-N-ACETYLGLUCOSAMINYL)-L-ASPARAGINASE"/>
    <property type="match status" value="1"/>
</dbReference>
<dbReference type="Proteomes" id="UP000479226">
    <property type="component" value="Unassembled WGS sequence"/>
</dbReference>
<sequence length="304" mass="31053">MRLIDIPTSGKDYTLVLHGGAGGRLKEFSAQEQAAYSDGLTEAYEAGAAVLKTGGTALDAVCATVEQLENNPLFNAGRGAALTAQGTAELDAAVMTGNGHAGAVAVSRHARNPIQLARKVLEESEHVLLVSPSEELLAGWGLEAVEPDYFVTPARLQQLAAVQSKELTGSRHGTVGAVAVDHLGNLAAATSTGGMVNQHEGRVGDTPIIGAGTFASGGVVAVSCTGTGEAFIEGAVAHEIHARMRYAGTNLPDAVQATMIAELDSRGADGGIIAVGADGRVCVAHNSPDMFAAFEDAGKLTTWV</sequence>
<organism evidence="1 2">
    <name type="scientific">Arthrobacter silviterrae</name>
    <dbReference type="NCBI Taxonomy" id="2026658"/>
    <lineage>
        <taxon>Bacteria</taxon>
        <taxon>Bacillati</taxon>
        <taxon>Actinomycetota</taxon>
        <taxon>Actinomycetes</taxon>
        <taxon>Micrococcales</taxon>
        <taxon>Micrococcaceae</taxon>
        <taxon>Arthrobacter</taxon>
    </lineage>
</organism>
<protein>
    <submittedName>
        <fullName evidence="1">Isoaspartyl peptidase/L-asparaginase</fullName>
    </submittedName>
</protein>
<comment type="caution">
    <text evidence="1">The sequence shown here is derived from an EMBL/GenBank/DDBJ whole genome shotgun (WGS) entry which is preliminary data.</text>
</comment>